<dbReference type="CDD" id="cd09871">
    <property type="entry name" value="PIN_MtVapC28-VapC30-like"/>
    <property type="match status" value="1"/>
</dbReference>
<feature type="domain" description="PIN" evidence="6">
    <location>
        <begin position="1"/>
        <end position="140"/>
    </location>
</feature>
<feature type="binding site" evidence="5">
    <location>
        <position position="4"/>
    </location>
    <ligand>
        <name>Mg(2+)</name>
        <dbReference type="ChEBI" id="CHEBI:18420"/>
    </ligand>
</feature>
<comment type="similarity">
    <text evidence="5">Belongs to the PINc/VapC protein family.</text>
</comment>
<evidence type="ECO:0000313" key="8">
    <source>
        <dbReference type="Proteomes" id="UP000046176"/>
    </source>
</evidence>
<sequence length="142" mass="15117">MFIDASVIVAILKPEEDADEQMRRLDDAGGPFYVSPLVRMEASLSLARAKAEALGKDKRPTPEMVQGAGAAVDEFMIALAAEEIAISPEIGLAAREAAVRYGKIVGHKAKLNLGDCFTYACASSIGQKIAYKGGDFIHTDMA</sequence>
<dbReference type="EC" id="3.1.-.-" evidence="5"/>
<evidence type="ECO:0000256" key="5">
    <source>
        <dbReference type="HAMAP-Rule" id="MF_00265"/>
    </source>
</evidence>
<evidence type="ECO:0000256" key="3">
    <source>
        <dbReference type="ARBA" id="ARBA00022723"/>
    </source>
</evidence>
<dbReference type="GO" id="GO:0090729">
    <property type="term" value="F:toxin activity"/>
    <property type="evidence" value="ECO:0007669"/>
    <property type="project" value="UniProtKB-KW"/>
</dbReference>
<protein>
    <recommendedName>
        <fullName evidence="5">Ribonuclease VapC</fullName>
        <shortName evidence="5">RNase VapC</shortName>
        <ecNumber evidence="5">3.1.-.-</ecNumber>
    </recommendedName>
    <alternativeName>
        <fullName evidence="5">Toxin VapC</fullName>
    </alternativeName>
</protein>
<keyword evidence="3 5" id="KW-0479">Metal-binding</keyword>
<evidence type="ECO:0000313" key="7">
    <source>
        <dbReference type="EMBL" id="CDZ34567.1"/>
    </source>
</evidence>
<dbReference type="Pfam" id="PF01850">
    <property type="entry name" value="PIN"/>
    <property type="match status" value="1"/>
</dbReference>
<keyword evidence="5" id="KW-0800">Toxin</keyword>
<proteinExistence type="inferred from homology"/>
<comment type="cofactor">
    <cofactor evidence="5">
        <name>Mg(2+)</name>
        <dbReference type="ChEBI" id="CHEBI:18420"/>
    </cofactor>
</comment>
<dbReference type="InterPro" id="IPR029060">
    <property type="entry name" value="PIN-like_dom_sf"/>
</dbReference>
<dbReference type="GO" id="GO:0016787">
    <property type="term" value="F:hydrolase activity"/>
    <property type="evidence" value="ECO:0007669"/>
    <property type="project" value="UniProtKB-KW"/>
</dbReference>
<organism evidence="7 8">
    <name type="scientific">Neorhizobium galegae bv. officinalis</name>
    <dbReference type="NCBI Taxonomy" id="323656"/>
    <lineage>
        <taxon>Bacteria</taxon>
        <taxon>Pseudomonadati</taxon>
        <taxon>Pseudomonadota</taxon>
        <taxon>Alphaproteobacteria</taxon>
        <taxon>Hyphomicrobiales</taxon>
        <taxon>Rhizobiaceae</taxon>
        <taxon>Rhizobium/Agrobacterium group</taxon>
        <taxon>Neorhizobium</taxon>
    </lineage>
</organism>
<dbReference type="GO" id="GO:0004540">
    <property type="term" value="F:RNA nuclease activity"/>
    <property type="evidence" value="ECO:0007669"/>
    <property type="project" value="InterPro"/>
</dbReference>
<evidence type="ECO:0000259" key="6">
    <source>
        <dbReference type="Pfam" id="PF01850"/>
    </source>
</evidence>
<keyword evidence="4 5" id="KW-0378">Hydrolase</keyword>
<gene>
    <name evidence="5" type="primary">vapC</name>
    <name evidence="7" type="ORF">NGAL_HAMBI1145_23980</name>
</gene>
<dbReference type="Gene3D" id="3.40.50.1010">
    <property type="entry name" value="5'-nuclease"/>
    <property type="match status" value="1"/>
</dbReference>
<evidence type="ECO:0000256" key="4">
    <source>
        <dbReference type="ARBA" id="ARBA00022801"/>
    </source>
</evidence>
<dbReference type="AlphaFoldDB" id="A0A0T7FHR9"/>
<accession>A0A0T7FHR9</accession>
<evidence type="ECO:0000256" key="1">
    <source>
        <dbReference type="ARBA" id="ARBA00022649"/>
    </source>
</evidence>
<dbReference type="GO" id="GO:0000287">
    <property type="term" value="F:magnesium ion binding"/>
    <property type="evidence" value="ECO:0007669"/>
    <property type="project" value="UniProtKB-UniRule"/>
</dbReference>
<keyword evidence="5" id="KW-0460">Magnesium</keyword>
<dbReference type="SUPFAM" id="SSF88723">
    <property type="entry name" value="PIN domain-like"/>
    <property type="match status" value="1"/>
</dbReference>
<feature type="binding site" evidence="5">
    <location>
        <position position="115"/>
    </location>
    <ligand>
        <name>Mg(2+)</name>
        <dbReference type="ChEBI" id="CHEBI:18420"/>
    </ligand>
</feature>
<name>A0A0T7FHR9_NEOGA</name>
<dbReference type="EMBL" id="CCRH01000006">
    <property type="protein sequence ID" value="CDZ34567.1"/>
    <property type="molecule type" value="Genomic_DNA"/>
</dbReference>
<evidence type="ECO:0000256" key="2">
    <source>
        <dbReference type="ARBA" id="ARBA00022722"/>
    </source>
</evidence>
<reference evidence="7 8" key="1">
    <citation type="submission" date="2014-08" db="EMBL/GenBank/DDBJ databases">
        <authorList>
            <person name="Chen Y.-H."/>
        </authorList>
    </citation>
    <scope>NUCLEOTIDE SEQUENCE [LARGE SCALE GENOMIC DNA]</scope>
</reference>
<dbReference type="InterPro" id="IPR002716">
    <property type="entry name" value="PIN_dom"/>
</dbReference>
<dbReference type="InterPro" id="IPR022907">
    <property type="entry name" value="VapC_family"/>
</dbReference>
<comment type="function">
    <text evidence="5">Toxic component of a toxin-antitoxin (TA) system. An RNase.</text>
</comment>
<keyword evidence="1 5" id="KW-1277">Toxin-antitoxin system</keyword>
<keyword evidence="2 5" id="KW-0540">Nuclease</keyword>
<dbReference type="Proteomes" id="UP000046176">
    <property type="component" value="Unassembled WGS sequence"/>
</dbReference>
<dbReference type="HAMAP" id="MF_00265">
    <property type="entry name" value="VapC_Nob1"/>
    <property type="match status" value="1"/>
</dbReference>